<dbReference type="AlphaFoldDB" id="A0A061BA01"/>
<evidence type="ECO:0000256" key="3">
    <source>
        <dbReference type="SAM" id="MobiDB-lite"/>
    </source>
</evidence>
<feature type="region of interest" description="Disordered" evidence="3">
    <location>
        <begin position="113"/>
        <end position="134"/>
    </location>
</feature>
<reference evidence="4" key="1">
    <citation type="journal article" date="2014" name="Genome Announc.">
        <title>Genome sequence of the yeast Cyberlindnera fabianii (Hansenula fabianii).</title>
        <authorList>
            <person name="Freel K.C."/>
            <person name="Sarilar V."/>
            <person name="Neuveglise C."/>
            <person name="Devillers H."/>
            <person name="Friedrich A."/>
            <person name="Schacherer J."/>
        </authorList>
    </citation>
    <scope>NUCLEOTIDE SEQUENCE</scope>
    <source>
        <strain evidence="4">YJS4271</strain>
    </source>
</reference>
<dbReference type="OMA" id="RITARRW"/>
<dbReference type="VEuPathDB" id="FungiDB:BON22_1711"/>
<evidence type="ECO:0000313" key="5">
    <source>
        <dbReference type="EMBL" id="ONH68224.1"/>
    </source>
</evidence>
<dbReference type="EMBL" id="LK052900">
    <property type="protein sequence ID" value="CDR44710.1"/>
    <property type="molecule type" value="Genomic_DNA"/>
</dbReference>
<reference evidence="5" key="3">
    <citation type="submission" date="2017-01" db="EMBL/GenBank/DDBJ databases">
        <authorList>
            <person name="Mah S.A."/>
            <person name="Swanson W.J."/>
            <person name="Moy G.W."/>
            <person name="Vacquier V.D."/>
        </authorList>
    </citation>
    <scope>NUCLEOTIDE SEQUENCE [LARGE SCALE GENOMIC DNA]</scope>
    <source>
        <strain evidence="5">65</strain>
    </source>
</reference>
<accession>A0A061BA01</accession>
<keyword evidence="6" id="KW-1185">Reference proteome</keyword>
<protein>
    <recommendedName>
        <fullName evidence="2">Succinate dehydrogenase assembly factor 4, mitochondrial</fullName>
    </recommendedName>
</protein>
<proteinExistence type="inferred from homology"/>
<evidence type="ECO:0000256" key="1">
    <source>
        <dbReference type="ARBA" id="ARBA00005701"/>
    </source>
</evidence>
<name>A0A061BA01_CYBFA</name>
<dbReference type="Proteomes" id="UP000189513">
    <property type="component" value="Unassembled WGS sequence"/>
</dbReference>
<gene>
    <name evidence="5" type="ORF">BON22_1711</name>
    <name evidence="4" type="ORF">CYFA0S_15e01816g</name>
</gene>
<evidence type="ECO:0000313" key="4">
    <source>
        <dbReference type="EMBL" id="CDR44710.1"/>
    </source>
</evidence>
<dbReference type="EMBL" id="MPUK01000003">
    <property type="protein sequence ID" value="ONH68224.1"/>
    <property type="molecule type" value="Genomic_DNA"/>
</dbReference>
<dbReference type="InterPro" id="IPR012875">
    <property type="entry name" value="SDHF4"/>
</dbReference>
<dbReference type="PANTHER" id="PTHR28524">
    <property type="entry name" value="SUCCINATE DEHYDROGENASE ASSEMBLY FACTOR 4, MITOCHONDRIAL"/>
    <property type="match status" value="1"/>
</dbReference>
<sequence length="144" mass="15822">MLTVLRAAKKSYAIAFQPVSQLRASAFATSVRFYSFKKDDFAFTPGPPKLPKEDQEEFEALQKMANSQAAIDEYNASLTDEVDPAAAPYLGKAGIDIGSFSPEFFKTIPEFEGDVNPKTGEIGGPKQDPLRHGDYSFNGRVTDF</sequence>
<dbReference type="STRING" id="36022.A0A061BA01"/>
<reference evidence="6" key="2">
    <citation type="journal article" date="2017" name="Genome Announc.">
        <title>Genome sequences of Cyberlindnera fabianii 65, Pichia kudriavzevii 129, and Saccharomyces cerevisiae 131 isolated from fermented masau fruits in Zimbabwe.</title>
        <authorList>
            <person name="van Rijswijck I.M.H."/>
            <person name="Derks M.F.L."/>
            <person name="Abee T."/>
            <person name="de Ridder D."/>
            <person name="Smid E.J."/>
        </authorList>
    </citation>
    <scope>NUCLEOTIDE SEQUENCE [LARGE SCALE GENOMIC DNA]</scope>
    <source>
        <strain evidence="6">65</strain>
    </source>
</reference>
<evidence type="ECO:0000313" key="6">
    <source>
        <dbReference type="Proteomes" id="UP000189513"/>
    </source>
</evidence>
<dbReference type="OrthoDB" id="201362at2759"/>
<dbReference type="GO" id="GO:0034553">
    <property type="term" value="P:mitochondrial respiratory chain complex II assembly"/>
    <property type="evidence" value="ECO:0007669"/>
    <property type="project" value="TreeGrafter"/>
</dbReference>
<dbReference type="GO" id="GO:0005739">
    <property type="term" value="C:mitochondrion"/>
    <property type="evidence" value="ECO:0007669"/>
    <property type="project" value="TreeGrafter"/>
</dbReference>
<evidence type="ECO:0000256" key="2">
    <source>
        <dbReference type="ARBA" id="ARBA00022170"/>
    </source>
</evidence>
<organism evidence="4">
    <name type="scientific">Cyberlindnera fabianii</name>
    <name type="common">Yeast</name>
    <name type="synonym">Hansenula fabianii</name>
    <dbReference type="NCBI Taxonomy" id="36022"/>
    <lineage>
        <taxon>Eukaryota</taxon>
        <taxon>Fungi</taxon>
        <taxon>Dikarya</taxon>
        <taxon>Ascomycota</taxon>
        <taxon>Saccharomycotina</taxon>
        <taxon>Saccharomycetes</taxon>
        <taxon>Phaffomycetales</taxon>
        <taxon>Phaffomycetaceae</taxon>
        <taxon>Cyberlindnera</taxon>
    </lineage>
</organism>
<dbReference type="Pfam" id="PF07896">
    <property type="entry name" value="DUF1674"/>
    <property type="match status" value="1"/>
</dbReference>
<comment type="similarity">
    <text evidence="1">Belongs to the SDHAF4 family.</text>
</comment>
<dbReference type="PANTHER" id="PTHR28524:SF3">
    <property type="entry name" value="SUCCINATE DEHYDROGENASE ASSEMBLY FACTOR 4, MITOCHONDRIAL"/>
    <property type="match status" value="1"/>
</dbReference>